<comment type="caution">
    <text evidence="2">The sequence shown here is derived from an EMBL/GenBank/DDBJ whole genome shotgun (WGS) entry which is preliminary data.</text>
</comment>
<dbReference type="Pfam" id="PF01177">
    <property type="entry name" value="Asp_Glu_race"/>
    <property type="match status" value="1"/>
</dbReference>
<evidence type="ECO:0000256" key="1">
    <source>
        <dbReference type="ARBA" id="ARBA00038414"/>
    </source>
</evidence>
<dbReference type="PANTHER" id="PTHR28047">
    <property type="entry name" value="PROTEIN DCG1"/>
    <property type="match status" value="1"/>
</dbReference>
<dbReference type="InterPro" id="IPR015942">
    <property type="entry name" value="Asp/Glu/hydantoin_racemase"/>
</dbReference>
<evidence type="ECO:0000313" key="3">
    <source>
        <dbReference type="Proteomes" id="UP000281343"/>
    </source>
</evidence>
<evidence type="ECO:0000313" key="2">
    <source>
        <dbReference type="EMBL" id="RMA42709.1"/>
    </source>
</evidence>
<dbReference type="RefSeq" id="WP_121897493.1">
    <property type="nucleotide sequence ID" value="NZ_RCNT01000003.1"/>
</dbReference>
<dbReference type="PANTHER" id="PTHR28047:SF5">
    <property type="entry name" value="PROTEIN DCG1"/>
    <property type="match status" value="1"/>
</dbReference>
<name>A0A3L9Y1K3_9RHOB</name>
<dbReference type="Proteomes" id="UP000281343">
    <property type="component" value="Unassembled WGS sequence"/>
</dbReference>
<dbReference type="AlphaFoldDB" id="A0A3L9Y1K3"/>
<dbReference type="OrthoDB" id="9791723at2"/>
<dbReference type="EMBL" id="RCNT01000003">
    <property type="protein sequence ID" value="RMA42709.1"/>
    <property type="molecule type" value="Genomic_DNA"/>
</dbReference>
<dbReference type="GO" id="GO:0047661">
    <property type="term" value="F:amino-acid racemase activity"/>
    <property type="evidence" value="ECO:0007669"/>
    <property type="project" value="InterPro"/>
</dbReference>
<accession>A0A3L9Y1K3</accession>
<sequence length="220" mass="22894">MSIHIINPNSSRTVTDGIDAAIDPMRTASSVPILCSHLHGTPPGIETQAHVDGVVAPLLARAAELEDEASAFVIACFSDPGLAALREQSAKPVLGIAESAVLTAMTLGQRFGILSILPTSVPRHMRFLGAMGVMDRLAGDLPLNLGVADLGDEGRTFARQKEVGARLRDSHGADVLILGCAGMTAYRKRLSEALGLPVVEPCQAAAAMAIGRVALAKTDV</sequence>
<reference evidence="2 3" key="1">
    <citation type="submission" date="2018-10" db="EMBL/GenBank/DDBJ databases">
        <authorList>
            <person name="Jung H.S."/>
            <person name="Jeon C.O."/>
        </authorList>
    </citation>
    <scope>NUCLEOTIDE SEQUENCE [LARGE SCALE GENOMIC DNA]</scope>
    <source>
        <strain evidence="2 3">MA-7-27</strain>
    </source>
</reference>
<dbReference type="Gene3D" id="3.40.50.12500">
    <property type="match status" value="1"/>
</dbReference>
<dbReference type="InterPro" id="IPR053714">
    <property type="entry name" value="Iso_Racemase_Enz_sf"/>
</dbReference>
<dbReference type="InterPro" id="IPR052186">
    <property type="entry name" value="Hydantoin_racemase-like"/>
</dbReference>
<protein>
    <submittedName>
        <fullName evidence="2">Asp/Glu racemase</fullName>
    </submittedName>
</protein>
<comment type="similarity">
    <text evidence="1">Belongs to the HyuE racemase family.</text>
</comment>
<gene>
    <name evidence="2" type="ORF">D9R08_07935</name>
</gene>
<proteinExistence type="inferred from homology"/>
<organism evidence="2 3">
    <name type="scientific">Rhodophyticola porphyridii</name>
    <dbReference type="NCBI Taxonomy" id="1852017"/>
    <lineage>
        <taxon>Bacteria</taxon>
        <taxon>Pseudomonadati</taxon>
        <taxon>Pseudomonadota</taxon>
        <taxon>Alphaproteobacteria</taxon>
        <taxon>Rhodobacterales</taxon>
        <taxon>Roseobacteraceae</taxon>
        <taxon>Rhodophyticola</taxon>
    </lineage>
</organism>
<keyword evidence="3" id="KW-1185">Reference proteome</keyword>